<dbReference type="Proteomes" id="UP000824469">
    <property type="component" value="Unassembled WGS sequence"/>
</dbReference>
<sequence>KNEEHAKVPMMPPMLTDIHLSTGPFYESSFAVSFYTPRKFKKAPPKAEESLALEQK</sequence>
<dbReference type="EMBL" id="JAHRHJ020000007">
    <property type="protein sequence ID" value="KAH9307758.1"/>
    <property type="molecule type" value="Genomic_DNA"/>
</dbReference>
<feature type="non-terminal residue" evidence="1">
    <location>
        <position position="1"/>
    </location>
</feature>
<evidence type="ECO:0000313" key="2">
    <source>
        <dbReference type="Proteomes" id="UP000824469"/>
    </source>
</evidence>
<comment type="caution">
    <text evidence="1">The sequence shown here is derived from an EMBL/GenBank/DDBJ whole genome shotgun (WGS) entry which is preliminary data.</text>
</comment>
<dbReference type="AlphaFoldDB" id="A0AA38KJN4"/>
<proteinExistence type="predicted"/>
<evidence type="ECO:0000313" key="1">
    <source>
        <dbReference type="EMBL" id="KAH9307758.1"/>
    </source>
</evidence>
<keyword evidence="2" id="KW-1185">Reference proteome</keyword>
<protein>
    <submittedName>
        <fullName evidence="1">Uncharacterized protein</fullName>
    </submittedName>
</protein>
<dbReference type="SUPFAM" id="SSF55136">
    <property type="entry name" value="Probable bacterial effector-binding domain"/>
    <property type="match status" value="1"/>
</dbReference>
<reference evidence="1 2" key="1">
    <citation type="journal article" date="2021" name="Nat. Plants">
        <title>The Taxus genome provides insights into paclitaxel biosynthesis.</title>
        <authorList>
            <person name="Xiong X."/>
            <person name="Gou J."/>
            <person name="Liao Q."/>
            <person name="Li Y."/>
            <person name="Zhou Q."/>
            <person name="Bi G."/>
            <person name="Li C."/>
            <person name="Du R."/>
            <person name="Wang X."/>
            <person name="Sun T."/>
            <person name="Guo L."/>
            <person name="Liang H."/>
            <person name="Lu P."/>
            <person name="Wu Y."/>
            <person name="Zhang Z."/>
            <person name="Ro D.K."/>
            <person name="Shang Y."/>
            <person name="Huang S."/>
            <person name="Yan J."/>
        </authorList>
    </citation>
    <scope>NUCLEOTIDE SEQUENCE [LARGE SCALE GENOMIC DNA]</scope>
    <source>
        <strain evidence="1">Ta-2019</strain>
    </source>
</reference>
<dbReference type="InterPro" id="IPR011256">
    <property type="entry name" value="Reg_factor_effector_dom_sf"/>
</dbReference>
<organism evidence="1 2">
    <name type="scientific">Taxus chinensis</name>
    <name type="common">Chinese yew</name>
    <name type="synonym">Taxus wallichiana var. chinensis</name>
    <dbReference type="NCBI Taxonomy" id="29808"/>
    <lineage>
        <taxon>Eukaryota</taxon>
        <taxon>Viridiplantae</taxon>
        <taxon>Streptophyta</taxon>
        <taxon>Embryophyta</taxon>
        <taxon>Tracheophyta</taxon>
        <taxon>Spermatophyta</taxon>
        <taxon>Pinopsida</taxon>
        <taxon>Pinidae</taxon>
        <taxon>Conifers II</taxon>
        <taxon>Cupressales</taxon>
        <taxon>Taxaceae</taxon>
        <taxon>Taxus</taxon>
    </lineage>
</organism>
<feature type="non-terminal residue" evidence="1">
    <location>
        <position position="56"/>
    </location>
</feature>
<accession>A0AA38KJN4</accession>
<name>A0AA38KJN4_TAXCH</name>
<dbReference type="Gene3D" id="3.20.80.10">
    <property type="entry name" value="Regulatory factor, effector binding domain"/>
    <property type="match status" value="1"/>
</dbReference>
<gene>
    <name evidence="1" type="ORF">KI387_035669</name>
</gene>